<dbReference type="GO" id="GO:0005902">
    <property type="term" value="C:microvillus"/>
    <property type="evidence" value="ECO:0007669"/>
    <property type="project" value="TreeGrafter"/>
</dbReference>
<feature type="domain" description="Myosin motor" evidence="17">
    <location>
        <begin position="470"/>
        <end position="530"/>
    </location>
</feature>
<dbReference type="SUPFAM" id="SSF52540">
    <property type="entry name" value="P-loop containing nucleoside triphosphate hydrolases"/>
    <property type="match status" value="1"/>
</dbReference>
<comment type="caution">
    <text evidence="14">Lacks conserved residue(s) required for the propagation of feature annotation.</text>
</comment>
<keyword evidence="8 14" id="KW-0518">Myosin</keyword>
<dbReference type="FunFam" id="1.20.120.720:FF:000010">
    <property type="entry name" value="Unconventional myosin-Ie"/>
    <property type="match status" value="1"/>
</dbReference>
<dbReference type="Gene3D" id="1.20.58.530">
    <property type="match status" value="1"/>
</dbReference>
<evidence type="ECO:0000256" key="1">
    <source>
        <dbReference type="ARBA" id="ARBA00008314"/>
    </source>
</evidence>
<feature type="binding site" evidence="14">
    <location>
        <begin position="110"/>
        <end position="117"/>
    </location>
    <ligand>
        <name>ATP</name>
        <dbReference type="ChEBI" id="CHEBI:30616"/>
    </ligand>
</feature>
<dbReference type="PANTHER" id="PTHR13140">
    <property type="entry name" value="MYOSIN"/>
    <property type="match status" value="1"/>
</dbReference>
<accession>A0A4W5KE78</accession>
<dbReference type="PROSITE" id="PS51757">
    <property type="entry name" value="TH1"/>
    <property type="match status" value="1"/>
</dbReference>
<evidence type="ECO:0000256" key="2">
    <source>
        <dbReference type="ARBA" id="ARBA00022443"/>
    </source>
</evidence>
<dbReference type="PRINTS" id="PR00452">
    <property type="entry name" value="SH3DOMAIN"/>
</dbReference>
<dbReference type="GO" id="GO:0005886">
    <property type="term" value="C:plasma membrane"/>
    <property type="evidence" value="ECO:0007669"/>
    <property type="project" value="TreeGrafter"/>
</dbReference>
<keyword evidence="3" id="KW-0597">Phosphoprotein</keyword>
<evidence type="ECO:0000259" key="18">
    <source>
        <dbReference type="PROSITE" id="PS51757"/>
    </source>
</evidence>
<dbReference type="GO" id="GO:0005524">
    <property type="term" value="F:ATP binding"/>
    <property type="evidence" value="ECO:0007669"/>
    <property type="project" value="UniProtKB-UniRule"/>
</dbReference>
<evidence type="ECO:0000313" key="20">
    <source>
        <dbReference type="Proteomes" id="UP000314982"/>
    </source>
</evidence>
<dbReference type="InterPro" id="IPR001609">
    <property type="entry name" value="Myosin_head_motor_dom-like"/>
</dbReference>
<evidence type="ECO:0000256" key="10">
    <source>
        <dbReference type="ARBA" id="ARBA00023203"/>
    </source>
</evidence>
<dbReference type="GO" id="GO:0005516">
    <property type="term" value="F:calmodulin binding"/>
    <property type="evidence" value="ECO:0007669"/>
    <property type="project" value="UniProtKB-KW"/>
</dbReference>
<evidence type="ECO:0000313" key="19">
    <source>
        <dbReference type="Ensembl" id="ENSHHUP00000010319.1"/>
    </source>
</evidence>
<dbReference type="InterPro" id="IPR001452">
    <property type="entry name" value="SH3_domain"/>
</dbReference>
<dbReference type="Gene3D" id="1.10.10.820">
    <property type="match status" value="1"/>
</dbReference>
<keyword evidence="7" id="KW-0040">ANK repeat</keyword>
<dbReference type="GeneTree" id="ENSGT00940000165572"/>
<dbReference type="SUPFAM" id="SSF50044">
    <property type="entry name" value="SH3-domain"/>
    <property type="match status" value="1"/>
</dbReference>
<evidence type="ECO:0000256" key="7">
    <source>
        <dbReference type="ARBA" id="ARBA00023043"/>
    </source>
</evidence>
<reference evidence="19" key="3">
    <citation type="submission" date="2025-09" db="UniProtKB">
        <authorList>
            <consortium name="Ensembl"/>
        </authorList>
    </citation>
    <scope>IDENTIFICATION</scope>
</reference>
<dbReference type="Pfam" id="PF14604">
    <property type="entry name" value="SH3_9"/>
    <property type="match status" value="1"/>
</dbReference>
<evidence type="ECO:0000259" key="17">
    <source>
        <dbReference type="PROSITE" id="PS51456"/>
    </source>
</evidence>
<name>A0A4W5KE78_9TELE</name>
<dbReference type="InterPro" id="IPR036961">
    <property type="entry name" value="Kinesin_motor_dom_sf"/>
</dbReference>
<dbReference type="Ensembl" id="ENSHHUT00000010651.1">
    <property type="protein sequence ID" value="ENSHHUP00000010319.1"/>
    <property type="gene ID" value="ENSHHUG00000006173.1"/>
</dbReference>
<dbReference type="GO" id="GO:0007015">
    <property type="term" value="P:actin filament organization"/>
    <property type="evidence" value="ECO:0007669"/>
    <property type="project" value="TreeGrafter"/>
</dbReference>
<dbReference type="PANTHER" id="PTHR13140:SF729">
    <property type="entry name" value="UNCONVENTIONAL MYOSIN-IE"/>
    <property type="match status" value="1"/>
</dbReference>
<dbReference type="CDD" id="cd11827">
    <property type="entry name" value="SH3_MyoIe_If_like"/>
    <property type="match status" value="1"/>
</dbReference>
<dbReference type="SMART" id="SM00326">
    <property type="entry name" value="SH3"/>
    <property type="match status" value="1"/>
</dbReference>
<dbReference type="AlphaFoldDB" id="A0A4W5KE78"/>
<feature type="domain" description="SH3" evidence="16">
    <location>
        <begin position="881"/>
        <end position="938"/>
    </location>
</feature>
<dbReference type="FunFam" id="1.10.10.820:FF:000001">
    <property type="entry name" value="Myosin heavy chain"/>
    <property type="match status" value="1"/>
</dbReference>
<dbReference type="SMART" id="SM00242">
    <property type="entry name" value="MYSc"/>
    <property type="match status" value="1"/>
</dbReference>
<keyword evidence="2 13" id="KW-0728">SH3 domain</keyword>
<evidence type="ECO:0000256" key="4">
    <source>
        <dbReference type="ARBA" id="ARBA00022741"/>
    </source>
</evidence>
<evidence type="ECO:0000256" key="11">
    <source>
        <dbReference type="ARBA" id="ARBA00037432"/>
    </source>
</evidence>
<dbReference type="Gene3D" id="1.20.120.720">
    <property type="entry name" value="Myosin VI head, motor domain, U50 subdomain"/>
    <property type="match status" value="1"/>
</dbReference>
<dbReference type="PROSITE" id="PS50002">
    <property type="entry name" value="SH3"/>
    <property type="match status" value="1"/>
</dbReference>
<dbReference type="InterPro" id="IPR027417">
    <property type="entry name" value="P-loop_NTPase"/>
</dbReference>
<evidence type="ECO:0000256" key="14">
    <source>
        <dbReference type="PROSITE-ProRule" id="PRU00782"/>
    </source>
</evidence>
<keyword evidence="5 14" id="KW-0067">ATP-binding</keyword>
<dbReference type="InterPro" id="IPR036028">
    <property type="entry name" value="SH3-like_dom_sf"/>
</dbReference>
<feature type="domain" description="TH1" evidence="18">
    <location>
        <begin position="568"/>
        <end position="760"/>
    </location>
</feature>
<dbReference type="PROSITE" id="PS51456">
    <property type="entry name" value="MYOSIN_MOTOR"/>
    <property type="match status" value="2"/>
</dbReference>
<dbReference type="GO" id="GO:0006897">
    <property type="term" value="P:endocytosis"/>
    <property type="evidence" value="ECO:0007669"/>
    <property type="project" value="TreeGrafter"/>
</dbReference>
<evidence type="ECO:0000256" key="5">
    <source>
        <dbReference type="ARBA" id="ARBA00022840"/>
    </source>
</evidence>
<keyword evidence="6" id="KW-0112">Calmodulin-binding</keyword>
<dbReference type="FunFam" id="3.40.850.10:FF:000101">
    <property type="entry name" value="Slow myosin heavy chain 2"/>
    <property type="match status" value="1"/>
</dbReference>
<dbReference type="FunFam" id="1.20.5.4820:FF:000004">
    <property type="entry name" value="Myosin IE"/>
    <property type="match status" value="1"/>
</dbReference>
<evidence type="ECO:0000256" key="9">
    <source>
        <dbReference type="ARBA" id="ARBA00023175"/>
    </source>
</evidence>
<comment type="function">
    <text evidence="11">Induces bone resorption, acting probably through a signaling cascade which results in the secretion of factor(s) enhancing osteoclast formation and activity.</text>
</comment>
<organism evidence="19 20">
    <name type="scientific">Hucho hucho</name>
    <name type="common">huchen</name>
    <dbReference type="NCBI Taxonomy" id="62062"/>
    <lineage>
        <taxon>Eukaryota</taxon>
        <taxon>Metazoa</taxon>
        <taxon>Chordata</taxon>
        <taxon>Craniata</taxon>
        <taxon>Vertebrata</taxon>
        <taxon>Euteleostomi</taxon>
        <taxon>Actinopterygii</taxon>
        <taxon>Neopterygii</taxon>
        <taxon>Teleostei</taxon>
        <taxon>Protacanthopterygii</taxon>
        <taxon>Salmoniformes</taxon>
        <taxon>Salmonidae</taxon>
        <taxon>Salmoninae</taxon>
        <taxon>Hucho</taxon>
    </lineage>
</organism>
<reference evidence="19" key="2">
    <citation type="submission" date="2025-08" db="UniProtKB">
        <authorList>
            <consortium name="Ensembl"/>
        </authorList>
    </citation>
    <scope>IDENTIFICATION</scope>
</reference>
<evidence type="ECO:0000259" key="16">
    <source>
        <dbReference type="PROSITE" id="PS50002"/>
    </source>
</evidence>
<evidence type="ECO:0000256" key="12">
    <source>
        <dbReference type="ARBA" id="ARBA00040640"/>
    </source>
</evidence>
<keyword evidence="20" id="KW-1185">Reference proteome</keyword>
<dbReference type="InterPro" id="IPR010926">
    <property type="entry name" value="Myosin_TH1"/>
</dbReference>
<proteinExistence type="inferred from homology"/>
<dbReference type="PRINTS" id="PR00193">
    <property type="entry name" value="MYOSINHEAVY"/>
</dbReference>
<feature type="compositionally biased region" description="Low complexity" evidence="15">
    <location>
        <begin position="824"/>
        <end position="840"/>
    </location>
</feature>
<dbReference type="Pfam" id="PF00063">
    <property type="entry name" value="Myosin_head"/>
    <property type="match status" value="1"/>
</dbReference>
<keyword evidence="4 14" id="KW-0547">Nucleotide-binding</keyword>
<dbReference type="InterPro" id="IPR035507">
    <property type="entry name" value="Ie/If_SH3"/>
</dbReference>
<keyword evidence="10 14" id="KW-0009">Actin-binding</keyword>
<comment type="similarity">
    <text evidence="1 14">Belongs to the TRAFAC class myosin-kinesin ATPase superfamily. Myosin family.</text>
</comment>
<dbReference type="GO" id="GO:0000146">
    <property type="term" value="F:microfilament motor activity"/>
    <property type="evidence" value="ECO:0007669"/>
    <property type="project" value="TreeGrafter"/>
</dbReference>
<dbReference type="FunFam" id="2.30.30.40:FF:000072">
    <property type="entry name" value="Unconventional Myosin IB"/>
    <property type="match status" value="1"/>
</dbReference>
<dbReference type="Gene3D" id="3.40.850.10">
    <property type="entry name" value="Kinesin motor domain"/>
    <property type="match status" value="1"/>
</dbReference>
<dbReference type="GO" id="GO:0051015">
    <property type="term" value="F:actin filament binding"/>
    <property type="evidence" value="ECO:0007669"/>
    <property type="project" value="TreeGrafter"/>
</dbReference>
<evidence type="ECO:0000256" key="8">
    <source>
        <dbReference type="ARBA" id="ARBA00023123"/>
    </source>
</evidence>
<dbReference type="Pfam" id="PF06017">
    <property type="entry name" value="Myosin_TH1"/>
    <property type="match status" value="1"/>
</dbReference>
<dbReference type="Gene3D" id="2.30.30.40">
    <property type="entry name" value="SH3 Domains"/>
    <property type="match status" value="1"/>
</dbReference>
<feature type="domain" description="Myosin motor" evidence="17">
    <location>
        <begin position="17"/>
        <end position="465"/>
    </location>
</feature>
<feature type="compositionally biased region" description="Low complexity" evidence="15">
    <location>
        <begin position="799"/>
        <end position="816"/>
    </location>
</feature>
<evidence type="ECO:0000256" key="15">
    <source>
        <dbReference type="SAM" id="MobiDB-lite"/>
    </source>
</evidence>
<keyword evidence="9 14" id="KW-0505">Motor protein</keyword>
<evidence type="ECO:0000256" key="3">
    <source>
        <dbReference type="ARBA" id="ARBA00022553"/>
    </source>
</evidence>
<protein>
    <recommendedName>
        <fullName evidence="12">Osteoclast-stimulating factor 1</fullName>
    </recommendedName>
</protein>
<dbReference type="GO" id="GO:0016459">
    <property type="term" value="C:myosin complex"/>
    <property type="evidence" value="ECO:0007669"/>
    <property type="project" value="UniProtKB-KW"/>
</dbReference>
<sequence length="938" mass="107320">MGSKERYHWQTQNVKISGVDDMVLLSKINEDAITDNLKKRYMDDYIFTYIGSVLISVNPFKQLPYFTDREVELYQGAAQYENPPHIYALADNMYRNMMIDCENQCVIISGESGAGKTVAAKYIMGYISKVSGGGPKVQHVKDIILQSNPLLEAFGNAKTVRNNNSSRFGKYFEIQFSRGGEPDGGKISNFLLEKSRVVSQNQGERNFHIYYQLLGGATKEMRENLGVTTPDYYLYLNQSGTYIVEDVNDKKEFSDTMEAMSVVGLSVDDQDMVMQIVAGILHLGNIAFREEGNYAVVESEDFLAFPAYLLGISQEGLKNKLTSRIMDSKWGGKTESIAVTLNTEQASFTRDALSKALYSRLFDFLVDSINKAIQKDHEEFNIGVLDIYGFEIFQKNGFEQFCINFVNEKLQQIFIELTLKAEQEEYVQEGIKWTPIEYFNNKIVCDLIESKLNPPGIMSILDDVCATMHFLQRYAILTRETWPRWTGEERKGVLHLLHSVNMDQDQYQLGKTKIFIKAPESLFLLEEMRERKYNGYARAIQKAWRKHIAVRKYVKMREQASDILLNKKERRRNSLNRNFVGDYIGTDNHPEIRQFVGRREKIDFADVVAKYDRRFRTVKRDLVLTPKFLYLIGREKVKQGPEKGQIHEVLKRQIEVEKIQSVSLSTLQDDFFIIHEEHYDSVLQCIFKTEFLSLLYKRYDEKTQRKLPLKFNNLLEFKVKKGGWGPFSAAGSRQIQFQPGQGEEVVVKPSNKVLIVTIGPGLPKNSSESMHFEWRLLLEGLICAPRGRGRGGGGGQRGGPPSSRASRVSLLRRQSSMEQPTLPRQQGSRQTNNRSNNQSQADTAFMNVPDQGVAGLHRRRSKEVKPSPGAGRPKPAPKPKPRSPECRALYAYDAQDTDELSFNTEDVIEILNEDPSGWWYGRLRGREGMFPGNYVKKI</sequence>
<dbReference type="Proteomes" id="UP000314982">
    <property type="component" value="Unassembled WGS sequence"/>
</dbReference>
<evidence type="ECO:0000256" key="13">
    <source>
        <dbReference type="PROSITE-ProRule" id="PRU00192"/>
    </source>
</evidence>
<reference evidence="20" key="1">
    <citation type="submission" date="2018-06" db="EMBL/GenBank/DDBJ databases">
        <title>Genome assembly of Danube salmon.</title>
        <authorList>
            <person name="Macqueen D.J."/>
            <person name="Gundappa M.K."/>
        </authorList>
    </citation>
    <scope>NUCLEOTIDE SEQUENCE [LARGE SCALE GENOMIC DNA]</scope>
</reference>
<evidence type="ECO:0000256" key="6">
    <source>
        <dbReference type="ARBA" id="ARBA00022860"/>
    </source>
</evidence>
<dbReference type="GO" id="GO:0005737">
    <property type="term" value="C:cytoplasm"/>
    <property type="evidence" value="ECO:0007669"/>
    <property type="project" value="TreeGrafter"/>
</dbReference>
<feature type="region of interest" description="Disordered" evidence="15">
    <location>
        <begin position="787"/>
        <end position="884"/>
    </location>
</feature>